<evidence type="ECO:0000313" key="10">
    <source>
        <dbReference type="RefSeq" id="XP_012941688.1"/>
    </source>
</evidence>
<dbReference type="RefSeq" id="XP_012941687.1">
    <property type="nucleotide sequence ID" value="XM_013086233.2"/>
</dbReference>
<evidence type="ECO:0000313" key="8">
    <source>
        <dbReference type="Proteomes" id="UP000694888"/>
    </source>
</evidence>
<dbReference type="EC" id="6.3.1.2" evidence="1"/>
<reference evidence="9 10" key="1">
    <citation type="submission" date="2025-05" db="UniProtKB">
        <authorList>
            <consortium name="RefSeq"/>
        </authorList>
    </citation>
    <scope>IDENTIFICATION</scope>
</reference>
<dbReference type="GeneID" id="101855206"/>
<dbReference type="RefSeq" id="XP_012941688.1">
    <property type="nucleotide sequence ID" value="XM_013086234.2"/>
</dbReference>
<evidence type="ECO:0000313" key="9">
    <source>
        <dbReference type="RefSeq" id="XP_012941687.1"/>
    </source>
</evidence>
<evidence type="ECO:0000256" key="6">
    <source>
        <dbReference type="RuleBase" id="RU000384"/>
    </source>
</evidence>
<keyword evidence="2" id="KW-0436">Ligase</keyword>
<dbReference type="PANTHER" id="PTHR20852">
    <property type="entry name" value="GLUTAMINE SYNTHETASE"/>
    <property type="match status" value="1"/>
</dbReference>
<sequence>MAEPSSWRFNSSAYARFVKELPLSEDQVLLEYVYVGEDGESLASKCRRVDAVPESPDDIPTWTFAANFPVEDRFLKPVAIYKDPFRRGPHRLVLCEVFANDWTPAFRNFRRSCDDTMSTPEVTSVEPWFGLEQEYSIIGANNRPLGWPNCFLPQPTGPTHHDAVGMHKAFGRDLYEAHLFACMYAGVKISGGNAEACPGQWEFQVGPTIGVKAADDLWIARYLLHRLSEEMGVAVSFHPKPIPGDVGACGGHVNFSTQPMREDGGIEVIKSAMPGLAKTHQEYLPLCDPHGGADNQARLMGYFCTAPKEFTWGVEDRDAAVRIPREVEKSGKGFLEDRRPASNFDPYLVTDALVRVVVLGQRSLRNPYSEPRVPKLAVVPDKSKMSH</sequence>
<evidence type="ECO:0000256" key="3">
    <source>
        <dbReference type="ARBA" id="ARBA00022741"/>
    </source>
</evidence>
<evidence type="ECO:0000259" key="7">
    <source>
        <dbReference type="PROSITE" id="PS51987"/>
    </source>
</evidence>
<dbReference type="InterPro" id="IPR036651">
    <property type="entry name" value="Gln_synt_N_sf"/>
</dbReference>
<dbReference type="InterPro" id="IPR014746">
    <property type="entry name" value="Gln_synth/guanido_kin_cat_dom"/>
</dbReference>
<dbReference type="SUPFAM" id="SSF55931">
    <property type="entry name" value="Glutamine synthetase/guanido kinase"/>
    <property type="match status" value="1"/>
</dbReference>
<protein>
    <recommendedName>
        <fullName evidence="1">glutamine synthetase</fullName>
        <ecNumber evidence="1">6.3.1.2</ecNumber>
    </recommendedName>
</protein>
<accession>A0ABM1A6D8</accession>
<keyword evidence="8" id="KW-1185">Reference proteome</keyword>
<dbReference type="Gene3D" id="3.10.20.70">
    <property type="entry name" value="Glutamine synthetase, N-terminal domain"/>
    <property type="match status" value="1"/>
</dbReference>
<dbReference type="SUPFAM" id="SSF54368">
    <property type="entry name" value="Glutamine synthetase, N-terminal domain"/>
    <property type="match status" value="1"/>
</dbReference>
<gene>
    <name evidence="9 10" type="primary">LOC101855206</name>
</gene>
<evidence type="ECO:0000256" key="2">
    <source>
        <dbReference type="ARBA" id="ARBA00022598"/>
    </source>
</evidence>
<name>A0ABM1A6D8_APLCA</name>
<dbReference type="Pfam" id="PF00120">
    <property type="entry name" value="Gln-synt_C"/>
    <property type="match status" value="1"/>
</dbReference>
<keyword evidence="3" id="KW-0547">Nucleotide-binding</keyword>
<dbReference type="SMART" id="SM01230">
    <property type="entry name" value="Gln-synt_C"/>
    <property type="match status" value="1"/>
</dbReference>
<comment type="similarity">
    <text evidence="5 6">Belongs to the glutamine synthetase family.</text>
</comment>
<dbReference type="InterPro" id="IPR050292">
    <property type="entry name" value="Glutamine_Synthetase"/>
</dbReference>
<dbReference type="PROSITE" id="PS51987">
    <property type="entry name" value="GS_CATALYTIC"/>
    <property type="match status" value="1"/>
</dbReference>
<feature type="domain" description="GS catalytic" evidence="7">
    <location>
        <begin position="109"/>
        <end position="387"/>
    </location>
</feature>
<dbReference type="PANTHER" id="PTHR20852:SF57">
    <property type="entry name" value="GLUTAMINE SYNTHETASE 2 CYTOPLASMIC"/>
    <property type="match status" value="1"/>
</dbReference>
<evidence type="ECO:0000256" key="1">
    <source>
        <dbReference type="ARBA" id="ARBA00012937"/>
    </source>
</evidence>
<evidence type="ECO:0000256" key="4">
    <source>
        <dbReference type="ARBA" id="ARBA00022840"/>
    </source>
</evidence>
<dbReference type="Proteomes" id="UP000694888">
    <property type="component" value="Unplaced"/>
</dbReference>
<evidence type="ECO:0000256" key="5">
    <source>
        <dbReference type="PROSITE-ProRule" id="PRU01331"/>
    </source>
</evidence>
<proteinExistence type="inferred from homology"/>
<keyword evidence="4" id="KW-0067">ATP-binding</keyword>
<dbReference type="Gene3D" id="3.30.590.10">
    <property type="entry name" value="Glutamine synthetase/guanido kinase, catalytic domain"/>
    <property type="match status" value="1"/>
</dbReference>
<organism evidence="8 10">
    <name type="scientific">Aplysia californica</name>
    <name type="common">California sea hare</name>
    <dbReference type="NCBI Taxonomy" id="6500"/>
    <lineage>
        <taxon>Eukaryota</taxon>
        <taxon>Metazoa</taxon>
        <taxon>Spiralia</taxon>
        <taxon>Lophotrochozoa</taxon>
        <taxon>Mollusca</taxon>
        <taxon>Gastropoda</taxon>
        <taxon>Heterobranchia</taxon>
        <taxon>Euthyneura</taxon>
        <taxon>Tectipleura</taxon>
        <taxon>Aplysiida</taxon>
        <taxon>Aplysioidea</taxon>
        <taxon>Aplysiidae</taxon>
        <taxon>Aplysia</taxon>
    </lineage>
</organism>
<dbReference type="InterPro" id="IPR008146">
    <property type="entry name" value="Gln_synth_cat_dom"/>
</dbReference>